<dbReference type="RefSeq" id="WP_181616083.1">
    <property type="nucleotide sequence ID" value="NZ_BAABAM010000013.1"/>
</dbReference>
<dbReference type="AlphaFoldDB" id="A0A7W0CUB2"/>
<evidence type="ECO:0000313" key="1">
    <source>
        <dbReference type="EMBL" id="MBA2897375.1"/>
    </source>
</evidence>
<comment type="caution">
    <text evidence="1">The sequence shown here is derived from an EMBL/GenBank/DDBJ whole genome shotgun (WGS) entry which is preliminary data.</text>
</comment>
<name>A0A7W0CUB2_9ACTN</name>
<keyword evidence="2" id="KW-1185">Reference proteome</keyword>
<organism evidence="1 2">
    <name type="scientific">Nonomuraea soli</name>
    <dbReference type="NCBI Taxonomy" id="1032476"/>
    <lineage>
        <taxon>Bacteria</taxon>
        <taxon>Bacillati</taxon>
        <taxon>Actinomycetota</taxon>
        <taxon>Actinomycetes</taxon>
        <taxon>Streptosporangiales</taxon>
        <taxon>Streptosporangiaceae</taxon>
        <taxon>Nonomuraea</taxon>
    </lineage>
</organism>
<protein>
    <submittedName>
        <fullName evidence="1">Uncharacterized protein</fullName>
    </submittedName>
</protein>
<sequence>MHQLEVTPNLDLEPWDLDQEAVVEGLTERIGLLPGGMTTGRLAVLVSIRLADRQSVIGWTSWELWQQAQHRLVSSPAAQIDRLESMGIEALMTDLEATAYSKRAIEEYQARLRAEGVRSFAELLEAQPMPYPVHTSVCAAMARGHAEMLEAQAHD</sequence>
<reference evidence="1 2" key="1">
    <citation type="submission" date="2020-07" db="EMBL/GenBank/DDBJ databases">
        <title>Genomic Encyclopedia of Type Strains, Phase IV (KMG-IV): sequencing the most valuable type-strain genomes for metagenomic binning, comparative biology and taxonomic classification.</title>
        <authorList>
            <person name="Goeker M."/>
        </authorList>
    </citation>
    <scope>NUCLEOTIDE SEQUENCE [LARGE SCALE GENOMIC DNA]</scope>
    <source>
        <strain evidence="1 2">DSM 45533</strain>
    </source>
</reference>
<dbReference type="Proteomes" id="UP000530928">
    <property type="component" value="Unassembled WGS sequence"/>
</dbReference>
<accession>A0A7W0CUB2</accession>
<evidence type="ECO:0000313" key="2">
    <source>
        <dbReference type="Proteomes" id="UP000530928"/>
    </source>
</evidence>
<dbReference type="EMBL" id="JACDUR010000011">
    <property type="protein sequence ID" value="MBA2897375.1"/>
    <property type="molecule type" value="Genomic_DNA"/>
</dbReference>
<proteinExistence type="predicted"/>
<gene>
    <name evidence="1" type="ORF">HNR30_008773</name>
</gene>